<accession>A0A0C3E852</accession>
<protein>
    <submittedName>
        <fullName evidence="1">Uncharacterized protein</fullName>
    </submittedName>
</protein>
<dbReference type="EMBL" id="KN822030">
    <property type="protein sequence ID" value="KIM64156.1"/>
    <property type="molecule type" value="Genomic_DNA"/>
</dbReference>
<keyword evidence="2" id="KW-1185">Reference proteome</keyword>
<reference evidence="1 2" key="1">
    <citation type="submission" date="2014-04" db="EMBL/GenBank/DDBJ databases">
        <authorList>
            <consortium name="DOE Joint Genome Institute"/>
            <person name="Kuo A."/>
            <person name="Kohler A."/>
            <person name="Nagy L.G."/>
            <person name="Floudas D."/>
            <person name="Copeland A."/>
            <person name="Barry K.W."/>
            <person name="Cichocki N."/>
            <person name="Veneault-Fourrey C."/>
            <person name="LaButti K."/>
            <person name="Lindquist E.A."/>
            <person name="Lipzen A."/>
            <person name="Lundell T."/>
            <person name="Morin E."/>
            <person name="Murat C."/>
            <person name="Sun H."/>
            <person name="Tunlid A."/>
            <person name="Henrissat B."/>
            <person name="Grigoriev I.V."/>
            <person name="Hibbett D.S."/>
            <person name="Martin F."/>
            <person name="Nordberg H.P."/>
            <person name="Cantor M.N."/>
            <person name="Hua S.X."/>
        </authorList>
    </citation>
    <scope>NUCLEOTIDE SEQUENCE [LARGE SCALE GENOMIC DNA]</scope>
    <source>
        <strain evidence="1 2">Foug A</strain>
    </source>
</reference>
<reference evidence="2" key="2">
    <citation type="submission" date="2015-01" db="EMBL/GenBank/DDBJ databases">
        <title>Evolutionary Origins and Diversification of the Mycorrhizal Mutualists.</title>
        <authorList>
            <consortium name="DOE Joint Genome Institute"/>
            <consortium name="Mycorrhizal Genomics Consortium"/>
            <person name="Kohler A."/>
            <person name="Kuo A."/>
            <person name="Nagy L.G."/>
            <person name="Floudas D."/>
            <person name="Copeland A."/>
            <person name="Barry K.W."/>
            <person name="Cichocki N."/>
            <person name="Veneault-Fourrey C."/>
            <person name="LaButti K."/>
            <person name="Lindquist E.A."/>
            <person name="Lipzen A."/>
            <person name="Lundell T."/>
            <person name="Morin E."/>
            <person name="Murat C."/>
            <person name="Riley R."/>
            <person name="Ohm R."/>
            <person name="Sun H."/>
            <person name="Tunlid A."/>
            <person name="Henrissat B."/>
            <person name="Grigoriev I.V."/>
            <person name="Hibbett D.S."/>
            <person name="Martin F."/>
        </authorList>
    </citation>
    <scope>NUCLEOTIDE SEQUENCE [LARGE SCALE GENOMIC DNA]</scope>
    <source>
        <strain evidence="2">Foug A</strain>
    </source>
</reference>
<organism evidence="1 2">
    <name type="scientific">Scleroderma citrinum Foug A</name>
    <dbReference type="NCBI Taxonomy" id="1036808"/>
    <lineage>
        <taxon>Eukaryota</taxon>
        <taxon>Fungi</taxon>
        <taxon>Dikarya</taxon>
        <taxon>Basidiomycota</taxon>
        <taxon>Agaricomycotina</taxon>
        <taxon>Agaricomycetes</taxon>
        <taxon>Agaricomycetidae</taxon>
        <taxon>Boletales</taxon>
        <taxon>Sclerodermatineae</taxon>
        <taxon>Sclerodermataceae</taxon>
        <taxon>Scleroderma</taxon>
    </lineage>
</organism>
<proteinExistence type="predicted"/>
<sequence length="150" mass="16350">MGVDTIDVLGGNIYCDVRTTARMGYVFSFNRNKAWEQHVAEDGPSDVIGIANNCGIPKGFAVYGATAEFGIEPLLCTENYIRSGESVLLGWPVILQAYVCHQSANVGQFVPNMSSALFQGNGIDTRSTQGNMAFQLYTDGNRHVLEPMHL</sequence>
<dbReference type="AlphaFoldDB" id="A0A0C3E852"/>
<evidence type="ECO:0000313" key="1">
    <source>
        <dbReference type="EMBL" id="KIM64156.1"/>
    </source>
</evidence>
<dbReference type="HOGENOM" id="CLU_1741658_0_0_1"/>
<dbReference type="InParanoid" id="A0A0C3E852"/>
<name>A0A0C3E852_9AGAM</name>
<dbReference type="Proteomes" id="UP000053989">
    <property type="component" value="Unassembled WGS sequence"/>
</dbReference>
<gene>
    <name evidence="1" type="ORF">SCLCIDRAFT_1213572</name>
</gene>
<evidence type="ECO:0000313" key="2">
    <source>
        <dbReference type="Proteomes" id="UP000053989"/>
    </source>
</evidence>